<evidence type="ECO:0000313" key="2">
    <source>
        <dbReference type="Proteomes" id="UP000077177"/>
    </source>
</evidence>
<proteinExistence type="predicted"/>
<dbReference type="AlphaFoldDB" id="A0A172TQG3"/>
<evidence type="ECO:0000313" key="1">
    <source>
        <dbReference type="EMBL" id="ANE49270.1"/>
    </source>
</evidence>
<dbReference type="EMBL" id="CP011390">
    <property type="protein sequence ID" value="ANE49270.1"/>
    <property type="molecule type" value="Genomic_DNA"/>
</dbReference>
<reference evidence="2" key="1">
    <citation type="submission" date="2015-01" db="EMBL/GenBank/DDBJ databases">
        <title>Flavisolibacter sp./LCS9/ whole genome sequencing.</title>
        <authorList>
            <person name="Kim M.K."/>
            <person name="Srinivasan S."/>
            <person name="Lee J.-J."/>
        </authorList>
    </citation>
    <scope>NUCLEOTIDE SEQUENCE [LARGE SCALE GENOMIC DNA]</scope>
    <source>
        <strain evidence="2">LCS9</strain>
    </source>
</reference>
<sequence length="82" mass="8994">MDSRETLPVNATFMKHLAEAYQAGSKVHLLVDDEGLVRAEGFIKTIITDTANSIVELEGGMKIEVRKIVAVNGLFLPEYGEC</sequence>
<dbReference type="KEGG" id="fla:SY85_00880"/>
<organism evidence="1 2">
    <name type="scientific">Flavisolibacter tropicus</name>
    <dbReference type="NCBI Taxonomy" id="1492898"/>
    <lineage>
        <taxon>Bacteria</taxon>
        <taxon>Pseudomonadati</taxon>
        <taxon>Bacteroidota</taxon>
        <taxon>Chitinophagia</taxon>
        <taxon>Chitinophagales</taxon>
        <taxon>Chitinophagaceae</taxon>
        <taxon>Flavisolibacter</taxon>
    </lineage>
</organism>
<gene>
    <name evidence="1" type="ORF">SY85_00880</name>
</gene>
<reference evidence="1 2" key="2">
    <citation type="journal article" date="2016" name="Int. J. Syst. Evol. Microbiol.">
        <title>Flavisolibacter tropicus sp. nov., isolated from tropical soil.</title>
        <authorList>
            <person name="Lee J.J."/>
            <person name="Kang M.S."/>
            <person name="Kim G.S."/>
            <person name="Lee C.S."/>
            <person name="Lim S."/>
            <person name="Lee J."/>
            <person name="Roh S.H."/>
            <person name="Kang H."/>
            <person name="Ha J.M."/>
            <person name="Bae S."/>
            <person name="Jung H.Y."/>
            <person name="Kim M.K."/>
        </authorList>
    </citation>
    <scope>NUCLEOTIDE SEQUENCE [LARGE SCALE GENOMIC DNA]</scope>
    <source>
        <strain evidence="1 2">LCS9</strain>
    </source>
</reference>
<dbReference type="OrthoDB" id="674025at2"/>
<accession>A0A172TQG3</accession>
<name>A0A172TQG3_9BACT</name>
<dbReference type="Proteomes" id="UP000077177">
    <property type="component" value="Chromosome"/>
</dbReference>
<dbReference type="RefSeq" id="WP_066401345.1">
    <property type="nucleotide sequence ID" value="NZ_CP011390.1"/>
</dbReference>
<keyword evidence="2" id="KW-1185">Reference proteome</keyword>
<protein>
    <submittedName>
        <fullName evidence="1">Uncharacterized protein</fullName>
    </submittedName>
</protein>